<dbReference type="Pfam" id="PF01614">
    <property type="entry name" value="IclR_C"/>
    <property type="match status" value="1"/>
</dbReference>
<dbReference type="PROSITE" id="PS51077">
    <property type="entry name" value="HTH_ICLR"/>
    <property type="match status" value="1"/>
</dbReference>
<dbReference type="GO" id="GO:0003677">
    <property type="term" value="F:DNA binding"/>
    <property type="evidence" value="ECO:0007669"/>
    <property type="project" value="UniProtKB-KW"/>
</dbReference>
<dbReference type="InterPro" id="IPR029016">
    <property type="entry name" value="GAF-like_dom_sf"/>
</dbReference>
<organism evidence="7 8">
    <name type="scientific">Murinocardiopsis flavida</name>
    <dbReference type="NCBI Taxonomy" id="645275"/>
    <lineage>
        <taxon>Bacteria</taxon>
        <taxon>Bacillati</taxon>
        <taxon>Actinomycetota</taxon>
        <taxon>Actinomycetes</taxon>
        <taxon>Streptosporangiales</taxon>
        <taxon>Nocardiopsidaceae</taxon>
        <taxon>Murinocardiopsis</taxon>
    </lineage>
</organism>
<dbReference type="SUPFAM" id="SSF55781">
    <property type="entry name" value="GAF domain-like"/>
    <property type="match status" value="1"/>
</dbReference>
<dbReference type="RefSeq" id="WP_106585887.1">
    <property type="nucleotide sequence ID" value="NZ_PYGA01000023.1"/>
</dbReference>
<feature type="region of interest" description="Disordered" evidence="4">
    <location>
        <begin position="1"/>
        <end position="20"/>
    </location>
</feature>
<dbReference type="InterPro" id="IPR014757">
    <property type="entry name" value="Tscrpt_reg_IclR_C"/>
</dbReference>
<dbReference type="InterPro" id="IPR036390">
    <property type="entry name" value="WH_DNA-bd_sf"/>
</dbReference>
<evidence type="ECO:0000313" key="8">
    <source>
        <dbReference type="Proteomes" id="UP000240542"/>
    </source>
</evidence>
<evidence type="ECO:0000259" key="6">
    <source>
        <dbReference type="PROSITE" id="PS51078"/>
    </source>
</evidence>
<dbReference type="PANTHER" id="PTHR30136:SF24">
    <property type="entry name" value="HTH-TYPE TRANSCRIPTIONAL REPRESSOR ALLR"/>
    <property type="match status" value="1"/>
</dbReference>
<dbReference type="GO" id="GO:0045892">
    <property type="term" value="P:negative regulation of DNA-templated transcription"/>
    <property type="evidence" value="ECO:0007669"/>
    <property type="project" value="TreeGrafter"/>
</dbReference>
<dbReference type="PROSITE" id="PS51078">
    <property type="entry name" value="ICLR_ED"/>
    <property type="match status" value="1"/>
</dbReference>
<dbReference type="InterPro" id="IPR005471">
    <property type="entry name" value="Tscrpt_reg_IclR_N"/>
</dbReference>
<accession>A0A2P8CZ45</accession>
<feature type="domain" description="IclR-ED" evidence="6">
    <location>
        <begin position="87"/>
        <end position="268"/>
    </location>
</feature>
<evidence type="ECO:0000256" key="3">
    <source>
        <dbReference type="ARBA" id="ARBA00023163"/>
    </source>
</evidence>
<dbReference type="InterPro" id="IPR050707">
    <property type="entry name" value="HTH_MetabolicPath_Reg"/>
</dbReference>
<dbReference type="SMART" id="SM00346">
    <property type="entry name" value="HTH_ICLR"/>
    <property type="match status" value="1"/>
</dbReference>
<proteinExistence type="predicted"/>
<keyword evidence="1" id="KW-0805">Transcription regulation</keyword>
<sequence>MATKRGDGDPAVTGGHRPNASGLRRDVELLEAIADAESATGDGLGVLRLAQRVGRDKSQVSRALATLADAGIISRDEDTLTYRLGWRLYAMAARTSEAHLVRAATPHLRRLVGMVNETAHLCVRRGGGAVTLISEAPRHAFRGLGWEGIGVPLHLTSAGRVLVSEWDPETLHGWFSAQELAATPGGEGVYGYESLADEVDRIRRNGFAMVDEEFEAGLVGVSAPVRDFSGRIVAAVNISAPKARLGARLEGAGALTRQVALELSAELG</sequence>
<dbReference type="Pfam" id="PF25212">
    <property type="entry name" value="HVO_A0114"/>
    <property type="match status" value="1"/>
</dbReference>
<keyword evidence="8" id="KW-1185">Reference proteome</keyword>
<gene>
    <name evidence="7" type="ORF">CLV63_12325</name>
</gene>
<dbReference type="SUPFAM" id="SSF46785">
    <property type="entry name" value="Winged helix' DNA-binding domain"/>
    <property type="match status" value="1"/>
</dbReference>
<keyword evidence="3" id="KW-0804">Transcription</keyword>
<reference evidence="7 8" key="1">
    <citation type="submission" date="2018-03" db="EMBL/GenBank/DDBJ databases">
        <title>Genomic Encyclopedia of Archaeal and Bacterial Type Strains, Phase II (KMG-II): from individual species to whole genera.</title>
        <authorList>
            <person name="Goeker M."/>
        </authorList>
    </citation>
    <scope>NUCLEOTIDE SEQUENCE [LARGE SCALE GENOMIC DNA]</scope>
    <source>
        <strain evidence="7 8">DSM 45312</strain>
    </source>
</reference>
<feature type="domain" description="HTH iclR-type" evidence="5">
    <location>
        <begin position="20"/>
        <end position="86"/>
    </location>
</feature>
<evidence type="ECO:0000256" key="1">
    <source>
        <dbReference type="ARBA" id="ARBA00023015"/>
    </source>
</evidence>
<comment type="caution">
    <text evidence="7">The sequence shown here is derived from an EMBL/GenBank/DDBJ whole genome shotgun (WGS) entry which is preliminary data.</text>
</comment>
<dbReference type="AlphaFoldDB" id="A0A2P8CZ45"/>
<dbReference type="Proteomes" id="UP000240542">
    <property type="component" value="Unassembled WGS sequence"/>
</dbReference>
<protein>
    <submittedName>
        <fullName evidence="7">IclR family transcriptional regulator</fullName>
    </submittedName>
</protein>
<dbReference type="OrthoDB" id="4924204at2"/>
<dbReference type="Gene3D" id="3.30.450.40">
    <property type="match status" value="1"/>
</dbReference>
<dbReference type="EMBL" id="PYGA01000023">
    <property type="protein sequence ID" value="PSK90196.1"/>
    <property type="molecule type" value="Genomic_DNA"/>
</dbReference>
<name>A0A2P8CZ45_9ACTN</name>
<dbReference type="InterPro" id="IPR036388">
    <property type="entry name" value="WH-like_DNA-bd_sf"/>
</dbReference>
<evidence type="ECO:0000256" key="2">
    <source>
        <dbReference type="ARBA" id="ARBA00023125"/>
    </source>
</evidence>
<evidence type="ECO:0000259" key="5">
    <source>
        <dbReference type="PROSITE" id="PS51077"/>
    </source>
</evidence>
<evidence type="ECO:0000313" key="7">
    <source>
        <dbReference type="EMBL" id="PSK90196.1"/>
    </source>
</evidence>
<evidence type="ECO:0000256" key="4">
    <source>
        <dbReference type="SAM" id="MobiDB-lite"/>
    </source>
</evidence>
<dbReference type="Gene3D" id="1.10.10.10">
    <property type="entry name" value="Winged helix-like DNA-binding domain superfamily/Winged helix DNA-binding domain"/>
    <property type="match status" value="1"/>
</dbReference>
<dbReference type="GO" id="GO:0003700">
    <property type="term" value="F:DNA-binding transcription factor activity"/>
    <property type="evidence" value="ECO:0007669"/>
    <property type="project" value="TreeGrafter"/>
</dbReference>
<keyword evidence="2" id="KW-0238">DNA-binding</keyword>
<dbReference type="PANTHER" id="PTHR30136">
    <property type="entry name" value="HELIX-TURN-HELIX TRANSCRIPTIONAL REGULATOR, ICLR FAMILY"/>
    <property type="match status" value="1"/>
</dbReference>